<protein>
    <submittedName>
        <fullName evidence="2">DUF3035 domain-containing protein</fullName>
    </submittedName>
</protein>
<evidence type="ECO:0000256" key="1">
    <source>
        <dbReference type="SAM" id="MobiDB-lite"/>
    </source>
</evidence>
<organism evidence="2 3">
    <name type="scientific">Candidatus Paracaedimonas acanthamoebae</name>
    <dbReference type="NCBI Taxonomy" id="244581"/>
    <lineage>
        <taxon>Bacteria</taxon>
        <taxon>Pseudomonadati</taxon>
        <taxon>Pseudomonadota</taxon>
        <taxon>Alphaproteobacteria</taxon>
        <taxon>Holosporales</taxon>
        <taxon>Caedimonadaceae</taxon>
        <taxon>Candidatus Paracaedimonas</taxon>
    </lineage>
</organism>
<evidence type="ECO:0000313" key="2">
    <source>
        <dbReference type="EMBL" id="MBN9412437.1"/>
    </source>
</evidence>
<sequence>MNKKYDFLFLALLSTSLLVISGCSQTKKSLGLERMQPDEFTVLDHPPLSMPPGIGLTPPQTGASAKHPQNTHLQAKELLIKQSLTTEISSVSPAEQALLNSAKIEESHPNIRQTVNQEAKVSKPGEQTIKKIIFWEGKPSGDVIDPQEEYKKLHNKDAPGPLN</sequence>
<accession>A0A8J7PPM7</accession>
<feature type="compositionally biased region" description="Basic and acidic residues" evidence="1">
    <location>
        <begin position="148"/>
        <end position="157"/>
    </location>
</feature>
<evidence type="ECO:0000313" key="3">
    <source>
        <dbReference type="Proteomes" id="UP000664414"/>
    </source>
</evidence>
<proteinExistence type="predicted"/>
<reference evidence="2" key="1">
    <citation type="submission" date="2021-02" db="EMBL/GenBank/DDBJ databases">
        <title>Thiocyanate and organic carbon inputs drive convergent selection for specific autotrophic Afipia and Thiobacillus strains within complex microbiomes.</title>
        <authorList>
            <person name="Huddy R.J."/>
            <person name="Sachdeva R."/>
            <person name="Kadzinga F."/>
            <person name="Kantor R.S."/>
            <person name="Harrison S.T.L."/>
            <person name="Banfield J.F."/>
        </authorList>
    </citation>
    <scope>NUCLEOTIDE SEQUENCE</scope>
    <source>
        <strain evidence="2">SCN18_10_11_15_R4_P_38_20</strain>
    </source>
</reference>
<dbReference type="EMBL" id="JAFKGL010000010">
    <property type="protein sequence ID" value="MBN9412437.1"/>
    <property type="molecule type" value="Genomic_DNA"/>
</dbReference>
<dbReference type="Proteomes" id="UP000664414">
    <property type="component" value="Unassembled WGS sequence"/>
</dbReference>
<gene>
    <name evidence="2" type="ORF">J0H12_00725</name>
</gene>
<comment type="caution">
    <text evidence="2">The sequence shown here is derived from an EMBL/GenBank/DDBJ whole genome shotgun (WGS) entry which is preliminary data.</text>
</comment>
<dbReference type="AlphaFoldDB" id="A0A8J7PPM7"/>
<feature type="region of interest" description="Disordered" evidence="1">
    <location>
        <begin position="139"/>
        <end position="163"/>
    </location>
</feature>
<dbReference type="Pfam" id="PF11233">
    <property type="entry name" value="DUF3035"/>
    <property type="match status" value="1"/>
</dbReference>
<dbReference type="PROSITE" id="PS51257">
    <property type="entry name" value="PROKAR_LIPOPROTEIN"/>
    <property type="match status" value="1"/>
</dbReference>
<name>A0A8J7PPM7_9PROT</name>
<dbReference type="InterPro" id="IPR021395">
    <property type="entry name" value="DUF3035"/>
</dbReference>